<accession>A0A9Q2XF90</accession>
<evidence type="ECO:0000256" key="1">
    <source>
        <dbReference type="SAM" id="SignalP"/>
    </source>
</evidence>
<keyword evidence="1" id="KW-0732">Signal</keyword>
<reference evidence="2" key="1">
    <citation type="journal article" date="2022" name="Int. J. Syst. Evol. Microbiol.">
        <title>Pseudomonas aegrilactucae sp. nov. and Pseudomonas morbosilactucae sp. nov., pathogens causing bacterial rot of lettuce in Japan.</title>
        <authorList>
            <person name="Sawada H."/>
            <person name="Fujikawa T."/>
            <person name="Satou M."/>
        </authorList>
    </citation>
    <scope>NUCLEOTIDE SEQUENCE</scope>
    <source>
        <strain evidence="2">MAFF 301350</strain>
    </source>
</reference>
<reference evidence="2" key="2">
    <citation type="journal article" date="2023" name="Plant Pathol.">
        <title>Dismantling and reorganizing Pseudomonas marginalis sensu#lato.</title>
        <authorList>
            <person name="Sawada H."/>
            <person name="Fujikawa T."/>
            <person name="Satou M."/>
        </authorList>
    </citation>
    <scope>NUCLEOTIDE SEQUENCE</scope>
    <source>
        <strain evidence="2">MAFF 301350</strain>
    </source>
</reference>
<feature type="chain" id="PRO_5040292191" evidence="1">
    <location>
        <begin position="25"/>
        <end position="206"/>
    </location>
</feature>
<evidence type="ECO:0000313" key="2">
    <source>
        <dbReference type="EMBL" id="MBV6286162.1"/>
    </source>
</evidence>
<protein>
    <submittedName>
        <fullName evidence="2">Uncharacterized protein</fullName>
    </submittedName>
</protein>
<dbReference type="RefSeq" id="WP_217973681.1">
    <property type="nucleotide sequence ID" value="NZ_JAHTBI010000010.1"/>
</dbReference>
<evidence type="ECO:0000313" key="3">
    <source>
        <dbReference type="Proteomes" id="UP001106592"/>
    </source>
</evidence>
<proteinExistence type="predicted"/>
<name>A0A9Q2XF90_9PSED</name>
<keyword evidence="3" id="KW-1185">Reference proteome</keyword>
<sequence>MARTIVSAGTTLAMLLGMCAAAAAQDNLFKDFTYGSPQKAYTAAKGFYDCTEYVGAAAMCKDDVDFNGEKFSLALFFSDAKLTTVSLVSRFDQDLYASALGALRQSLTLVAMSDGKTQLDLFELKWRSPDQEDYAARLSSYERAGAKSGDFTYTFLEGVDVRSNYPSMSAMLSASVRSIRAAELLLTGQGEDAGVVINFSRQGGRR</sequence>
<dbReference type="AlphaFoldDB" id="A0A9Q2XF90"/>
<comment type="caution">
    <text evidence="2">The sequence shown here is derived from an EMBL/GenBank/DDBJ whole genome shotgun (WGS) entry which is preliminary data.</text>
</comment>
<dbReference type="Proteomes" id="UP001106592">
    <property type="component" value="Unassembled WGS sequence"/>
</dbReference>
<gene>
    <name evidence="2" type="ORF">KUO17_03755</name>
</gene>
<organism evidence="2 3">
    <name type="scientific">Pseudomonas aegrilactucae</name>
    <dbReference type="NCBI Taxonomy" id="2854028"/>
    <lineage>
        <taxon>Bacteria</taxon>
        <taxon>Pseudomonadati</taxon>
        <taxon>Pseudomonadota</taxon>
        <taxon>Gammaproteobacteria</taxon>
        <taxon>Pseudomonadales</taxon>
        <taxon>Pseudomonadaceae</taxon>
        <taxon>Pseudomonas</taxon>
    </lineage>
</organism>
<feature type="signal peptide" evidence="1">
    <location>
        <begin position="1"/>
        <end position="24"/>
    </location>
</feature>
<dbReference type="EMBL" id="JAHTBI010000010">
    <property type="protein sequence ID" value="MBV6286162.1"/>
    <property type="molecule type" value="Genomic_DNA"/>
</dbReference>